<dbReference type="InterPro" id="IPR038763">
    <property type="entry name" value="DHH_sf"/>
</dbReference>
<dbReference type="InterPro" id="IPR001667">
    <property type="entry name" value="DDH_dom"/>
</dbReference>
<evidence type="ECO:0000259" key="2">
    <source>
        <dbReference type="Pfam" id="PF02272"/>
    </source>
</evidence>
<feature type="domain" description="DHHA1" evidence="2">
    <location>
        <begin position="227"/>
        <end position="310"/>
    </location>
</feature>
<dbReference type="Pfam" id="PF02272">
    <property type="entry name" value="DHHA1"/>
    <property type="match status" value="1"/>
</dbReference>
<evidence type="ECO:0000313" key="3">
    <source>
        <dbReference type="EMBL" id="GEP81048.1"/>
    </source>
</evidence>
<organism evidence="3 4">
    <name type="scientific">Staphylococcus kloosii</name>
    <dbReference type="NCBI Taxonomy" id="29384"/>
    <lineage>
        <taxon>Bacteria</taxon>
        <taxon>Bacillati</taxon>
        <taxon>Bacillota</taxon>
        <taxon>Bacilli</taxon>
        <taxon>Bacillales</taxon>
        <taxon>Staphylococcaceae</taxon>
        <taxon>Staphylococcus</taxon>
    </lineage>
</organism>
<dbReference type="PANTHER" id="PTHR47618:SF1">
    <property type="entry name" value="BIFUNCTIONAL OLIGORIBONUCLEASE AND PAP PHOSPHATASE NRNA"/>
    <property type="match status" value="1"/>
</dbReference>
<dbReference type="Gene3D" id="3.10.310.30">
    <property type="match status" value="1"/>
</dbReference>
<dbReference type="Proteomes" id="UP000321040">
    <property type="component" value="Unassembled WGS sequence"/>
</dbReference>
<dbReference type="SUPFAM" id="SSF64182">
    <property type="entry name" value="DHH phosphoesterases"/>
    <property type="match status" value="1"/>
</dbReference>
<proteinExistence type="predicted"/>
<comment type="caution">
    <text evidence="3">The sequence shown here is derived from an EMBL/GenBank/DDBJ whole genome shotgun (WGS) entry which is preliminary data.</text>
</comment>
<dbReference type="InterPro" id="IPR051319">
    <property type="entry name" value="Oligoribo/pAp-PDE_c-di-AMP_PDE"/>
</dbReference>
<reference evidence="3 4" key="1">
    <citation type="submission" date="2019-07" db="EMBL/GenBank/DDBJ databases">
        <title>Whole genome shotgun sequence of Staphylococcus kloosii NBRC 109624.</title>
        <authorList>
            <person name="Hosoyama A."/>
            <person name="Uohara A."/>
            <person name="Ohji S."/>
            <person name="Ichikawa N."/>
        </authorList>
    </citation>
    <scope>NUCLEOTIDE SEQUENCE [LARGE SCALE GENOMIC DNA]</scope>
    <source>
        <strain evidence="3 4">NBRC 109624</strain>
    </source>
</reference>
<dbReference type="Pfam" id="PF01368">
    <property type="entry name" value="DHH"/>
    <property type="match status" value="1"/>
</dbReference>
<dbReference type="Gene3D" id="3.90.1640.10">
    <property type="entry name" value="inorganic pyrophosphatase (n-terminal core)"/>
    <property type="match status" value="1"/>
</dbReference>
<name>A0ABQ0XHX0_9STAP</name>
<evidence type="ECO:0000313" key="4">
    <source>
        <dbReference type="Proteomes" id="UP000321040"/>
    </source>
</evidence>
<dbReference type="PANTHER" id="PTHR47618">
    <property type="entry name" value="BIFUNCTIONAL OLIGORIBONUCLEASE AND PAP PHOSPHATASE NRNA"/>
    <property type="match status" value="1"/>
</dbReference>
<dbReference type="InterPro" id="IPR003156">
    <property type="entry name" value="DHHA1_dom"/>
</dbReference>
<dbReference type="EMBL" id="BKAQ01000002">
    <property type="protein sequence ID" value="GEP81048.1"/>
    <property type="molecule type" value="Genomic_DNA"/>
</dbReference>
<sequence>MMTEIFNEIMEEIEQYETIIIHRHVRPDPDAYGSQLGLQGYLKAKFPHKNIYAVGEREPSLDFIGTFDDIKDEVYQEALVIVCDTANSPRVSDSRYNLGQKLIKIDHHPAVDQYGDLNYVNTEASSTSEIISDFINYFNDFSIIDGSIARLLYIGIVGDTGRFLFNNTTPHTMEVASQLLTFDFNHNEELNNLAEKDPKLLPFQGYVLQNFDLNEHGFCKVIITTEVLEQFNIAANEASLFVNTIADIKGLKIWLFAVDEGNEIRCRIRSKGIVINDVASDFGGGGHPNASGVSVDSWETFEKLATALNNKL</sequence>
<feature type="domain" description="DDH" evidence="1">
    <location>
        <begin position="19"/>
        <end position="156"/>
    </location>
</feature>
<accession>A0ABQ0XHX0</accession>
<keyword evidence="4" id="KW-1185">Reference proteome</keyword>
<protein>
    <submittedName>
        <fullName evidence="3">Oligoribonuclease</fullName>
    </submittedName>
</protein>
<gene>
    <name evidence="3" type="ORF">SKL01_02260</name>
</gene>
<evidence type="ECO:0000259" key="1">
    <source>
        <dbReference type="Pfam" id="PF01368"/>
    </source>
</evidence>